<sequence>MSDRLGQITKSKDGKSKYSSLSLFDKYKGKSIETQKTAVPRHGLQSLGKVAAARRMPPPAHLPSLKSENKGNDPNVIIVPKDGTGWANKQEQPDQKSSIVSTAQLPELQPQLALQKSVSNLQKPTPVASQESTNTGGPKQWAQLNGKAVELDGLRASNRLQPFSHEEFPTLKAAGEQDKAGKERSAFDPSYGPGPSLRPQNVTSWREGGGRNLVPSSLPAGLPSEPEGKAVNVAETGSPPPLPPSASPSALSASVVSPTAATIVSVPPALEPKEPSLRPSLPVRRPVAPALNQHQLHHPTTTTTTYHDMLPAFMCPKETRDAPGAAEHTGPVTVVAPVRFDNRPTVRQPYPSNNQESVNGEVRRGENRFIRGPPRNPSSRPIRRPGDRPPRPAIINPEDLKDLDELDNDCEDGWAGLHEEVDYGEKLKFSDDEEEHATGEKNKMWAEWENQQRERQLSLSSGEGTYPQEAPEDEAYLAYQEQMAHRKTNGRFPSGETQALQKCSVQGLANHSDNLDDQEERHGQSQGPARAKFVSPELSEAVERARRRREEEERRAREERLAACAEKLKRLDEKFGKTERQLSRSEEGSKDAESKEAALSPGREGKTHPESWQYSTKDTECSSEHSTSQPDYRDETTLGFAPYRSDDDTGAEPTSPLPDYAHHQAPKSLPPRFQKQHQQQEQVFKMQHWQQQSGHPASSGSSHTQRGYYPPHMLGFDPRWMMMPPFMDPRMAQGRSPVDYYPSTLHSSGMMKPMAQPDHLNSPSSVSDEGCHPNMHQERRAPSTEPYPVWSQDGYPSRSFTPPYQRQHESSDRSQPDDRSDRACSQQDLYEDQSNECLDHPSDGLSHPTYHQSRGPDRDHLLSAVPSRPQQQQIDSDYPKQEAKDRHLKDSTDPRDEAFDTSKEKGFDSDFWRRDGGQKKEGGPPVQNQWSDPGSSSSSSSISQPSETAGRILIRRTGPIKKPVLKALKVEDKENEKPEVEPEEKVVPYRLEKEVLTNVYDLKKDNQPLVNNRRSASPAIEKLPEDKQHQLPAPAKVDRPASTHNEDLPKENSWDGGKSQSPRDSQETREPAAPRRNNWIFIDEEQAFAGARGTGRGRSRGGFREFSSRADRGGRGGRGGENPRGGYNYNNSRDSAGAQRPGRGRGLPRDFTKVEDLQRGKPRRRNVSETLSEASEYEELPKRRRQKGSENGEGGSYPEQGEIRKADRDSWRSNKVYTDDQVAGDNRDKAKAGGRGFGGGGRSLPPRLDAGRVYNNGRGFNNGSRDTWRGRGSQFGNGGGPMQENGYGTDSYSRRPTTDREPLKYAPKFAGSTGSFVENGTEDRSGEGEYYIDNDNSGQQLLRRRRPPRQDKPPRFRRLRQEREPGSSQWTSDEYINGSDGFAYPWPGHSKEAGREDGWPTGHYSGGAARSGGQHGQTEDWETGSENSDFSDWREKRGVGQQPNHGGDVHSDSGHGEPGSGEKRELAKRSFSSQRPLVDRQNRKGEPSLLEGNKVPRSLDNPNVQPSSNRNDGWQNGGASNHKSRSPETGPVYIVEQSDEGHLSNESSGKKLEKELKSGSVKGDMVEPLSQYDLNSYQIEGDTGGPLPSPDGFQDLSKKPQRRPQEDDRRRKDQGVSVPVKNRPITSKMPPRFAKKQSSMTMDQPEEGLSANNLGTEIWETNSSALSVQSSGGDSWTKQVSYTASEPNSEDSDAGPEQSKEQHKPGPIGNERSLKHRKGSEGVERLEGGPITPVNGVDLHVDTVLPVPPIEFGVSAKDSDFSLPPGSTPVPVSNPVTKLQDALASNPALTQAIPMLRRDHLQPGINLNPISFPSADLTLKMESARKAWENSQSLPEQGSPVGGTSGAQPPCSVGSSSGVSYSSFGGVSMPPMPVASVAPSMSMQGNHIPPLYLDGHVFPSQPRLVPPNMTQQQSYQQAAAAQQIPISLHTSLQAQAQLGLRGGLPVSQSQEMFNSIPPFRSQVYMHPNLSQPSPMVLSSGGPLKGPYSAFAGMQPSDMVKPQSGSHYQPMNGSQPMVYDGQMNPNPGMGSSQLMDSQLIQVTMPLPGSQLRYGSAQQHLILPQSIQLQQGQNLSVGAPRRMLPPGTQPPVMTGSRENFPMSTGPYTTYKTSQMEMKGFQFSDKSNHSPGMSGGYNRPGSASPSGKQSGPVGPLSGHYTQQKTSSMQAVQQRGWACRGPGLTCSCCYRDPATGWFEPLLCPIHGKVPPPQGSMVMHLRPSTTGPFPTPIQRPLMQVKKTVIIRSPSYPNPGREPSHSTPPSAPEPSVKGSEDGMKSKDLQEVRQLVGEGKTQSGGMMTSKLQERLPGWQVKPAPRTGAIKPQAIKVEEGKA</sequence>
<feature type="region of interest" description="Disordered" evidence="2">
    <location>
        <begin position="343"/>
        <end position="412"/>
    </location>
</feature>
<feature type="compositionally biased region" description="Basic and acidic residues" evidence="2">
    <location>
        <begin position="1389"/>
        <end position="1398"/>
    </location>
</feature>
<dbReference type="GeneTree" id="ENSGT00950000183161"/>
<feature type="compositionally biased region" description="Polar residues" evidence="2">
    <location>
        <begin position="1500"/>
        <end position="1521"/>
    </location>
</feature>
<dbReference type="OMA" id="NQRDCHS"/>
<feature type="compositionally biased region" description="Low complexity" evidence="2">
    <location>
        <begin position="247"/>
        <end position="258"/>
    </location>
</feature>
<dbReference type="Proteomes" id="UP000265140">
    <property type="component" value="Chromosome 14"/>
</dbReference>
<feature type="compositionally biased region" description="Basic and acidic residues" evidence="2">
    <location>
        <begin position="1348"/>
        <end position="1365"/>
    </location>
</feature>
<feature type="compositionally biased region" description="Basic and acidic residues" evidence="2">
    <location>
        <begin position="1147"/>
        <end position="1159"/>
    </location>
</feature>
<dbReference type="Pfam" id="PF07001">
    <property type="entry name" value="BAT2_N"/>
    <property type="match status" value="1"/>
</dbReference>
<feature type="compositionally biased region" description="Basic and acidic residues" evidence="2">
    <location>
        <begin position="1036"/>
        <end position="1053"/>
    </location>
</feature>
<feature type="region of interest" description="Disordered" evidence="2">
    <location>
        <begin position="2119"/>
        <end position="2165"/>
    </location>
</feature>
<dbReference type="Ensembl" id="ENSELUT00000024729.3">
    <property type="protein sequence ID" value="ENSELUP00000036277.2"/>
    <property type="gene ID" value="ENSELUG00000015542.3"/>
</dbReference>
<reference evidence="4" key="4">
    <citation type="submission" date="2025-09" db="UniProtKB">
        <authorList>
            <consortium name="Ensembl"/>
        </authorList>
    </citation>
    <scope>IDENTIFICATION</scope>
</reference>
<feature type="region of interest" description="Disordered" evidence="2">
    <location>
        <begin position="1826"/>
        <end position="1855"/>
    </location>
</feature>
<evidence type="ECO:0000256" key="2">
    <source>
        <dbReference type="SAM" id="MobiDB-lite"/>
    </source>
</evidence>
<dbReference type="STRING" id="8010.ENSELUP00000036277"/>
<feature type="region of interest" description="Disordered" evidence="2">
    <location>
        <begin position="504"/>
        <end position="710"/>
    </location>
</feature>
<organism evidence="4 5">
    <name type="scientific">Esox lucius</name>
    <name type="common">Northern pike</name>
    <dbReference type="NCBI Taxonomy" id="8010"/>
    <lineage>
        <taxon>Eukaryota</taxon>
        <taxon>Metazoa</taxon>
        <taxon>Chordata</taxon>
        <taxon>Craniata</taxon>
        <taxon>Vertebrata</taxon>
        <taxon>Euteleostomi</taxon>
        <taxon>Actinopterygii</taxon>
        <taxon>Neopterygii</taxon>
        <taxon>Teleostei</taxon>
        <taxon>Protacanthopterygii</taxon>
        <taxon>Esociformes</taxon>
        <taxon>Esocidae</taxon>
        <taxon>Esox</taxon>
    </lineage>
</organism>
<feature type="compositionally biased region" description="Basic and acidic residues" evidence="2">
    <location>
        <begin position="1477"/>
        <end position="1486"/>
    </location>
</feature>
<feature type="compositionally biased region" description="Gly residues" evidence="2">
    <location>
        <begin position="1233"/>
        <end position="1242"/>
    </location>
</feature>
<accession>A0A3P9A5J0</accession>
<dbReference type="InParanoid" id="A0A3P9A5J0"/>
<feature type="compositionally biased region" description="Basic and acidic residues" evidence="2">
    <location>
        <begin position="1064"/>
        <end position="1073"/>
    </location>
</feature>
<feature type="compositionally biased region" description="Basic and acidic residues" evidence="2">
    <location>
        <begin position="769"/>
        <end position="782"/>
    </location>
</feature>
<feature type="region of interest" description="Disordered" evidence="2">
    <location>
        <begin position="749"/>
        <end position="962"/>
    </location>
</feature>
<evidence type="ECO:0000313" key="4">
    <source>
        <dbReference type="Ensembl" id="ENSELUP00000036277.2"/>
    </source>
</evidence>
<dbReference type="InterPro" id="IPR033184">
    <property type="entry name" value="PRRC2"/>
</dbReference>
<feature type="compositionally biased region" description="Low complexity" evidence="2">
    <location>
        <begin position="676"/>
        <end position="688"/>
    </location>
</feature>
<feature type="compositionally biased region" description="Basic and acidic residues" evidence="2">
    <location>
        <begin position="541"/>
        <end position="596"/>
    </location>
</feature>
<dbReference type="InterPro" id="IPR009738">
    <property type="entry name" value="BAT2_N"/>
</dbReference>
<feature type="compositionally biased region" description="Polar residues" evidence="2">
    <location>
        <begin position="87"/>
        <end position="102"/>
    </location>
</feature>
<feature type="compositionally biased region" description="Polar residues" evidence="2">
    <location>
        <begin position="2289"/>
        <end position="2299"/>
    </location>
</feature>
<reference evidence="4" key="2">
    <citation type="submission" date="2020-02" db="EMBL/GenBank/DDBJ databases">
        <title>Esox lucius (northern pike) genome, fEsoLuc1, primary haplotype.</title>
        <authorList>
            <person name="Myers G."/>
            <person name="Karagic N."/>
            <person name="Meyer A."/>
            <person name="Pippel M."/>
            <person name="Reichard M."/>
            <person name="Winkler S."/>
            <person name="Tracey A."/>
            <person name="Sims Y."/>
            <person name="Howe K."/>
            <person name="Rhie A."/>
            <person name="Formenti G."/>
            <person name="Durbin R."/>
            <person name="Fedrigo O."/>
            <person name="Jarvis E.D."/>
        </authorList>
    </citation>
    <scope>NUCLEOTIDE SEQUENCE [LARGE SCALE GENOMIC DNA]</scope>
</reference>
<feature type="compositionally biased region" description="Basic and acidic residues" evidence="2">
    <location>
        <begin position="1603"/>
        <end position="1614"/>
    </location>
</feature>
<dbReference type="RefSeq" id="XP_010876276.2">
    <property type="nucleotide sequence ID" value="XM_010877974.5"/>
</dbReference>
<gene>
    <name evidence="4" type="primary">PRRC2B</name>
</gene>
<feature type="compositionally biased region" description="Basic and acidic residues" evidence="2">
    <location>
        <begin position="424"/>
        <end position="456"/>
    </location>
</feature>
<feature type="compositionally biased region" description="Polar residues" evidence="2">
    <location>
        <begin position="2156"/>
        <end position="2165"/>
    </location>
</feature>
<evidence type="ECO:0000259" key="3">
    <source>
        <dbReference type="Pfam" id="PF07001"/>
    </source>
</evidence>
<feature type="compositionally biased region" description="Basic and acidic residues" evidence="2">
    <location>
        <begin position="1447"/>
        <end position="1468"/>
    </location>
</feature>
<feature type="compositionally biased region" description="Low complexity" evidence="2">
    <location>
        <begin position="370"/>
        <end position="380"/>
    </location>
</feature>
<evidence type="ECO:0000313" key="5">
    <source>
        <dbReference type="Proteomes" id="UP000265140"/>
    </source>
</evidence>
<feature type="compositionally biased region" description="Basic and acidic residues" evidence="2">
    <location>
        <begin position="1201"/>
        <end position="1212"/>
    </location>
</feature>
<feature type="compositionally biased region" description="Polar residues" evidence="2">
    <location>
        <begin position="689"/>
        <end position="705"/>
    </location>
</feature>
<feature type="compositionally biased region" description="Basic and acidic residues" evidence="2">
    <location>
        <begin position="164"/>
        <end position="186"/>
    </location>
</feature>
<name>A0A3P9A5J0_ESOLU</name>
<protein>
    <recommendedName>
        <fullName evidence="3">BAT2 N-terminal domain-containing protein</fullName>
    </recommendedName>
</protein>
<feature type="compositionally biased region" description="Basic and acidic residues" evidence="2">
    <location>
        <begin position="2268"/>
        <end position="2280"/>
    </location>
</feature>
<feature type="compositionally biased region" description="Low complexity" evidence="2">
    <location>
        <begin position="931"/>
        <end position="946"/>
    </location>
</feature>
<dbReference type="OrthoDB" id="1939715at2759"/>
<feature type="compositionally biased region" description="Basic and acidic residues" evidence="2">
    <location>
        <begin position="806"/>
        <end position="822"/>
    </location>
</feature>
<feature type="compositionally biased region" description="Acidic residues" evidence="2">
    <location>
        <begin position="401"/>
        <end position="412"/>
    </location>
</feature>
<feature type="compositionally biased region" description="Basic and acidic residues" evidence="2">
    <location>
        <begin position="1292"/>
        <end position="1303"/>
    </location>
</feature>
<feature type="region of interest" description="Disordered" evidence="2">
    <location>
        <begin position="2085"/>
        <end position="2107"/>
    </location>
</feature>
<reference evidence="4" key="3">
    <citation type="submission" date="2025-08" db="UniProtKB">
        <authorList>
            <consortium name="Ensembl"/>
        </authorList>
    </citation>
    <scope>IDENTIFICATION</scope>
</reference>
<feature type="region of interest" description="Disordered" evidence="2">
    <location>
        <begin position="1000"/>
        <end position="1735"/>
    </location>
</feature>
<feature type="compositionally biased region" description="Basic and acidic residues" evidence="2">
    <location>
        <begin position="1539"/>
        <end position="1557"/>
    </location>
</feature>
<feature type="region of interest" description="Disordered" evidence="2">
    <location>
        <begin position="53"/>
        <end position="258"/>
    </location>
</feature>
<dbReference type="PANTHER" id="PTHR14038:SF4">
    <property type="entry name" value="PROTEIN PRRC2B"/>
    <property type="match status" value="1"/>
</dbReference>
<proteinExistence type="predicted"/>
<keyword evidence="1" id="KW-0597">Phosphoprotein</keyword>
<feature type="domain" description="BAT2 N-terminal" evidence="3">
    <location>
        <begin position="1"/>
        <end position="186"/>
    </location>
</feature>
<evidence type="ECO:0000256" key="1">
    <source>
        <dbReference type="ARBA" id="ARBA00022553"/>
    </source>
</evidence>
<feature type="region of interest" description="Disordered" evidence="2">
    <location>
        <begin position="1"/>
        <end position="20"/>
    </location>
</feature>
<dbReference type="PANTHER" id="PTHR14038">
    <property type="entry name" value="BAT2 HLA-B-ASSOCIATED TRANSCRIPT 2"/>
    <property type="match status" value="1"/>
</dbReference>
<feature type="compositionally biased region" description="Polar residues" evidence="2">
    <location>
        <begin position="1650"/>
        <end position="1687"/>
    </location>
</feature>
<feature type="compositionally biased region" description="Low complexity" evidence="2">
    <location>
        <begin position="103"/>
        <end position="115"/>
    </location>
</feature>
<dbReference type="RefSeq" id="XP_019908891.2">
    <property type="nucleotide sequence ID" value="XM_020053332.3"/>
</dbReference>
<feature type="region of interest" description="Disordered" evidence="2">
    <location>
        <begin position="2243"/>
        <end position="2330"/>
    </location>
</feature>
<feature type="region of interest" description="Disordered" evidence="2">
    <location>
        <begin position="424"/>
        <end position="473"/>
    </location>
</feature>
<dbReference type="Bgee" id="ENSELUG00000015542">
    <property type="expression patterns" value="Expressed in camera-type eye and 15 other cell types or tissues"/>
</dbReference>
<dbReference type="GO" id="GO:0030154">
    <property type="term" value="P:cell differentiation"/>
    <property type="evidence" value="ECO:0007669"/>
    <property type="project" value="TreeGrafter"/>
</dbReference>
<dbReference type="GeneID" id="105015110"/>
<reference evidence="5" key="1">
    <citation type="journal article" date="2014" name="PLoS ONE">
        <title>The genome and linkage map of the northern pike (Esox lucius): conserved synteny revealed between the salmonid sister group and the Neoteleostei.</title>
        <authorList>
            <person name="Rondeau E.B."/>
            <person name="Minkley D.R."/>
            <person name="Leong J.S."/>
            <person name="Messmer A.M."/>
            <person name="Jantzen J.R."/>
            <person name="von Schalburg K.R."/>
            <person name="Lemon C."/>
            <person name="Bird N.H."/>
            <person name="Koop B.F."/>
        </authorList>
    </citation>
    <scope>NUCLEOTIDE SEQUENCE</scope>
</reference>
<feature type="compositionally biased region" description="Polar residues" evidence="2">
    <location>
        <begin position="116"/>
        <end position="137"/>
    </location>
</feature>
<keyword evidence="5" id="KW-1185">Reference proteome</keyword>
<feature type="compositionally biased region" description="Basic and acidic residues" evidence="2">
    <location>
        <begin position="1102"/>
        <end position="1114"/>
    </location>
</feature>
<feature type="compositionally biased region" description="Basic and acidic residues" evidence="2">
    <location>
        <begin position="877"/>
        <end position="922"/>
    </location>
</feature>